<name>A0ACA9TM24_BIOOC</name>
<reference evidence="1" key="1">
    <citation type="submission" date="2020-04" db="EMBL/GenBank/DDBJ databases">
        <authorList>
            <person name="Broberg M."/>
        </authorList>
    </citation>
    <scope>NUCLEOTIDE SEQUENCE</scope>
</reference>
<dbReference type="EMBL" id="CADEHS020000005">
    <property type="protein sequence ID" value="CAG9941886.1"/>
    <property type="molecule type" value="Genomic_DNA"/>
</dbReference>
<evidence type="ECO:0000313" key="1">
    <source>
        <dbReference type="EMBL" id="CAG9941886.1"/>
    </source>
</evidence>
<organism evidence="1 2">
    <name type="scientific">Clonostachys rosea f. rosea IK726</name>
    <dbReference type="NCBI Taxonomy" id="1349383"/>
    <lineage>
        <taxon>Eukaryota</taxon>
        <taxon>Fungi</taxon>
        <taxon>Dikarya</taxon>
        <taxon>Ascomycota</taxon>
        <taxon>Pezizomycotina</taxon>
        <taxon>Sordariomycetes</taxon>
        <taxon>Hypocreomycetidae</taxon>
        <taxon>Hypocreales</taxon>
        <taxon>Bionectriaceae</taxon>
        <taxon>Clonostachys</taxon>
    </lineage>
</organism>
<accession>A0ACA9TM24</accession>
<dbReference type="Proteomes" id="UP000836387">
    <property type="component" value="Unassembled WGS sequence"/>
</dbReference>
<protein>
    <submittedName>
        <fullName evidence="1">Uncharacterized protein</fullName>
    </submittedName>
</protein>
<sequence>MVTTPLEAEFRSKIPYDYGTAEYKLYETLIPALGKPRKVLVITDIEQDRDNLLAVLLLLHMHYLGIIEIVGFISNHYPSEKRAKTVLHLCGFPEIPVVAGTDGTGGRESRDLFWHELKNQTFERQDWNNEENEHFCGHTSISELVNQATSDGQKVAVLCLSSLQDISEYLSEQDDEILQSRFAKFVSQGGYEIDGGFIKPDMKTMNNKFHPEAAKYFTDRLSKLNIRSEAWGKEVAVAAALN</sequence>
<evidence type="ECO:0000313" key="2">
    <source>
        <dbReference type="Proteomes" id="UP000836387"/>
    </source>
</evidence>
<comment type="caution">
    <text evidence="1">The sequence shown here is derived from an EMBL/GenBank/DDBJ whole genome shotgun (WGS) entry which is preliminary data.</text>
</comment>
<proteinExistence type="predicted"/>
<gene>
    <name evidence="1" type="ORF">CRV2_00003322</name>
</gene>
<reference evidence="1" key="2">
    <citation type="submission" date="2021-10" db="EMBL/GenBank/DDBJ databases">
        <authorList>
            <person name="Piombo E."/>
        </authorList>
    </citation>
    <scope>NUCLEOTIDE SEQUENCE</scope>
</reference>
<keyword evidence="2" id="KW-1185">Reference proteome</keyword>